<protein>
    <submittedName>
        <fullName evidence="7">NnrU family protein</fullName>
    </submittedName>
</protein>
<organism evidence="7">
    <name type="scientific">Ruegeria sp. PrR005</name>
    <dbReference type="NCBI Taxonomy" id="2706882"/>
    <lineage>
        <taxon>Bacteria</taxon>
        <taxon>Pseudomonadati</taxon>
        <taxon>Pseudomonadota</taxon>
        <taxon>Alphaproteobacteria</taxon>
        <taxon>Rhodobacterales</taxon>
        <taxon>Roseobacteraceae</taxon>
        <taxon>Ruegeria</taxon>
    </lineage>
</organism>
<evidence type="ECO:0000256" key="1">
    <source>
        <dbReference type="ARBA" id="ARBA00004141"/>
    </source>
</evidence>
<sequence>MGGWGAFAAALAVFLLSHAIPVRPPVRPWLVARLGLRGYLVAYSLLSLAVLYWLIVAAGAAPYVEVIPPLPILRWVPMILMPVVCLIAVAGMRVCNPLSFGGMGPGPFDPAAPGVLAFSRHPLPLALALWSLAHMLANGDLAHVLLFGLFAGFAMLGMRLIDRRKQRDMGRDWHRLAANTRLLSLRHGAELLRPVDMMLAGVLFGILLFGHAAVIGVSPMP</sequence>
<reference evidence="7" key="1">
    <citation type="submission" date="2020-02" db="EMBL/GenBank/DDBJ databases">
        <title>Delineation of the pyrene-degrading pathway in Roseobacter clade bacteria by genomic analysis.</title>
        <authorList>
            <person name="Zhou H."/>
            <person name="Wang H."/>
        </authorList>
    </citation>
    <scope>NUCLEOTIDE SEQUENCE</scope>
    <source>
        <strain evidence="7">PrR005</strain>
    </source>
</reference>
<proteinExistence type="predicted"/>
<feature type="domain" description="NnrU" evidence="6">
    <location>
        <begin position="7"/>
        <end position="219"/>
    </location>
</feature>
<comment type="caution">
    <text evidence="7">The sequence shown here is derived from an EMBL/GenBank/DDBJ whole genome shotgun (WGS) entry which is preliminary data.</text>
</comment>
<gene>
    <name evidence="7" type="ORF">G0P99_18030</name>
</gene>
<keyword evidence="3 5" id="KW-1133">Transmembrane helix</keyword>
<evidence type="ECO:0000256" key="4">
    <source>
        <dbReference type="ARBA" id="ARBA00023136"/>
    </source>
</evidence>
<evidence type="ECO:0000256" key="3">
    <source>
        <dbReference type="ARBA" id="ARBA00022989"/>
    </source>
</evidence>
<evidence type="ECO:0000313" key="7">
    <source>
        <dbReference type="EMBL" id="NDW46849.1"/>
    </source>
</evidence>
<name>A0A6B2NWR2_9RHOB</name>
<feature type="transmembrane region" description="Helical" evidence="5">
    <location>
        <begin position="43"/>
        <end position="63"/>
    </location>
</feature>
<dbReference type="InterPro" id="IPR009915">
    <property type="entry name" value="NnrU_dom"/>
</dbReference>
<dbReference type="EMBL" id="JAAGOX010000043">
    <property type="protein sequence ID" value="NDW46849.1"/>
    <property type="molecule type" value="Genomic_DNA"/>
</dbReference>
<dbReference type="AlphaFoldDB" id="A0A6B2NWR2"/>
<evidence type="ECO:0000259" key="6">
    <source>
        <dbReference type="Pfam" id="PF07298"/>
    </source>
</evidence>
<evidence type="ECO:0000256" key="5">
    <source>
        <dbReference type="SAM" id="Phobius"/>
    </source>
</evidence>
<keyword evidence="4 5" id="KW-0472">Membrane</keyword>
<accession>A0A6B2NWR2</accession>
<dbReference type="GO" id="GO:0016020">
    <property type="term" value="C:membrane"/>
    <property type="evidence" value="ECO:0007669"/>
    <property type="project" value="UniProtKB-SubCell"/>
</dbReference>
<dbReference type="Pfam" id="PF07298">
    <property type="entry name" value="NnrU"/>
    <property type="match status" value="1"/>
</dbReference>
<evidence type="ECO:0000256" key="2">
    <source>
        <dbReference type="ARBA" id="ARBA00022692"/>
    </source>
</evidence>
<feature type="transmembrane region" description="Helical" evidence="5">
    <location>
        <begin position="141"/>
        <end position="161"/>
    </location>
</feature>
<feature type="transmembrane region" description="Helical" evidence="5">
    <location>
        <begin position="75"/>
        <end position="94"/>
    </location>
</feature>
<feature type="transmembrane region" description="Helical" evidence="5">
    <location>
        <begin position="195"/>
        <end position="217"/>
    </location>
</feature>
<comment type="subcellular location">
    <subcellularLocation>
        <location evidence="1">Membrane</location>
        <topology evidence="1">Multi-pass membrane protein</topology>
    </subcellularLocation>
</comment>
<dbReference type="RefSeq" id="WP_164131870.1">
    <property type="nucleotide sequence ID" value="NZ_JAAGOX010000043.1"/>
</dbReference>
<keyword evidence="2 5" id="KW-0812">Transmembrane</keyword>